<keyword evidence="3" id="KW-1185">Reference proteome</keyword>
<sequence length="132" mass="15214">MATKWVHPFVVWNGYVYVVSEQYVTEVGNEIGEVTKYSDMEQYPGNFSNVFKKGTRYYSIEGINTKEAIAIQDVNGIYIKADREEKYTFGDMTEEDSEQTDKYLFSSVIVLVILIPILTILFVIKNTKKQLS</sequence>
<protein>
    <submittedName>
        <fullName evidence="2">Uncharacterized protein</fullName>
    </submittedName>
</protein>
<keyword evidence="1" id="KW-0472">Membrane</keyword>
<name>A0ABV6KUT0_9BACI</name>
<proteinExistence type="predicted"/>
<dbReference type="EMBL" id="JBHLUU010000111">
    <property type="protein sequence ID" value="MFC0476762.1"/>
    <property type="molecule type" value="Genomic_DNA"/>
</dbReference>
<feature type="transmembrane region" description="Helical" evidence="1">
    <location>
        <begin position="103"/>
        <end position="124"/>
    </location>
</feature>
<evidence type="ECO:0000256" key="1">
    <source>
        <dbReference type="SAM" id="Phobius"/>
    </source>
</evidence>
<keyword evidence="1" id="KW-1133">Transmembrane helix</keyword>
<evidence type="ECO:0000313" key="2">
    <source>
        <dbReference type="EMBL" id="MFC0476762.1"/>
    </source>
</evidence>
<reference evidence="2 3" key="1">
    <citation type="submission" date="2024-09" db="EMBL/GenBank/DDBJ databases">
        <authorList>
            <person name="Sun Q."/>
            <person name="Mori K."/>
        </authorList>
    </citation>
    <scope>NUCLEOTIDE SEQUENCE [LARGE SCALE GENOMIC DNA]</scope>
    <source>
        <strain evidence="2 3">CGMCC 1.9126</strain>
    </source>
</reference>
<accession>A0ABV6KUT0</accession>
<evidence type="ECO:0000313" key="3">
    <source>
        <dbReference type="Proteomes" id="UP001589738"/>
    </source>
</evidence>
<organism evidence="2 3">
    <name type="scientific">Robertmurraya beringensis</name>
    <dbReference type="NCBI Taxonomy" id="641660"/>
    <lineage>
        <taxon>Bacteria</taxon>
        <taxon>Bacillati</taxon>
        <taxon>Bacillota</taxon>
        <taxon>Bacilli</taxon>
        <taxon>Bacillales</taxon>
        <taxon>Bacillaceae</taxon>
        <taxon>Robertmurraya</taxon>
    </lineage>
</organism>
<gene>
    <name evidence="2" type="ORF">ACFFHF_16290</name>
</gene>
<comment type="caution">
    <text evidence="2">The sequence shown here is derived from an EMBL/GenBank/DDBJ whole genome shotgun (WGS) entry which is preliminary data.</text>
</comment>
<dbReference type="Proteomes" id="UP001589738">
    <property type="component" value="Unassembled WGS sequence"/>
</dbReference>
<keyword evidence="1" id="KW-0812">Transmembrane</keyword>